<dbReference type="CDD" id="cd14798">
    <property type="entry name" value="RX-CC_like"/>
    <property type="match status" value="1"/>
</dbReference>
<dbReference type="PANTHER" id="PTHR19338:SF65">
    <property type="entry name" value="OS06G0163900 PROTEIN"/>
    <property type="match status" value="1"/>
</dbReference>
<evidence type="ECO:0000259" key="7">
    <source>
        <dbReference type="Pfam" id="PF18052"/>
    </source>
</evidence>
<evidence type="ECO:0008006" key="10">
    <source>
        <dbReference type="Google" id="ProtNLM"/>
    </source>
</evidence>
<reference evidence="8" key="2">
    <citation type="submission" date="2021-12" db="EMBL/GenBank/DDBJ databases">
        <title>Resequencing data analysis of finger millet.</title>
        <authorList>
            <person name="Hatakeyama M."/>
            <person name="Aluri S."/>
            <person name="Balachadran M.T."/>
            <person name="Sivarajan S.R."/>
            <person name="Poveda L."/>
            <person name="Shimizu-Inatsugi R."/>
            <person name="Schlapbach R."/>
            <person name="Sreeman S.M."/>
            <person name="Shimizu K.K."/>
        </authorList>
    </citation>
    <scope>NUCLEOTIDE SEQUENCE</scope>
</reference>
<comment type="caution">
    <text evidence="8">The sequence shown here is derived from an EMBL/GenBank/DDBJ whole genome shotgun (WGS) entry which is preliminary data.</text>
</comment>
<dbReference type="InterPro" id="IPR027417">
    <property type="entry name" value="P-loop_NTPase"/>
</dbReference>
<dbReference type="Pfam" id="PF00931">
    <property type="entry name" value="NB-ARC"/>
    <property type="match status" value="1"/>
</dbReference>
<dbReference type="InterPro" id="IPR041118">
    <property type="entry name" value="Rx_N"/>
</dbReference>
<dbReference type="Gene3D" id="3.40.50.300">
    <property type="entry name" value="P-loop containing nucleotide triphosphate hydrolases"/>
    <property type="match status" value="1"/>
</dbReference>
<keyword evidence="9" id="KW-1185">Reference proteome</keyword>
<evidence type="ECO:0000256" key="3">
    <source>
        <dbReference type="ARBA" id="ARBA00022737"/>
    </source>
</evidence>
<protein>
    <recommendedName>
        <fullName evidence="10">Disease resistance protein</fullName>
    </recommendedName>
</protein>
<comment type="similarity">
    <text evidence="1">Belongs to the disease resistance NB-LRR family.</text>
</comment>
<keyword evidence="5" id="KW-0611">Plant defense</keyword>
<dbReference type="PANTHER" id="PTHR19338">
    <property type="entry name" value="TRANSLOCASE OF INNER MITOCHONDRIAL MEMBRANE 13 HOMOLOG"/>
    <property type="match status" value="1"/>
</dbReference>
<dbReference type="SUPFAM" id="SSF52540">
    <property type="entry name" value="P-loop containing nucleoside triphosphate hydrolases"/>
    <property type="match status" value="1"/>
</dbReference>
<evidence type="ECO:0000313" key="9">
    <source>
        <dbReference type="Proteomes" id="UP001054889"/>
    </source>
</evidence>
<name>A0AAV5FAT4_ELECO</name>
<dbReference type="Proteomes" id="UP001054889">
    <property type="component" value="Unassembled WGS sequence"/>
</dbReference>
<evidence type="ECO:0000256" key="5">
    <source>
        <dbReference type="ARBA" id="ARBA00022821"/>
    </source>
</evidence>
<evidence type="ECO:0000256" key="2">
    <source>
        <dbReference type="ARBA" id="ARBA00022614"/>
    </source>
</evidence>
<proteinExistence type="inferred from homology"/>
<reference evidence="8" key="1">
    <citation type="journal article" date="2018" name="DNA Res.">
        <title>Multiple hybrid de novo genome assembly of finger millet, an orphan allotetraploid crop.</title>
        <authorList>
            <person name="Hatakeyama M."/>
            <person name="Aluri S."/>
            <person name="Balachadran M.T."/>
            <person name="Sivarajan S.R."/>
            <person name="Patrignani A."/>
            <person name="Gruter S."/>
            <person name="Poveda L."/>
            <person name="Shimizu-Inatsugi R."/>
            <person name="Baeten J."/>
            <person name="Francoijs K.J."/>
            <person name="Nataraja K.N."/>
            <person name="Reddy Y.A.N."/>
            <person name="Phadnis S."/>
            <person name="Ravikumar R.L."/>
            <person name="Schlapbach R."/>
            <person name="Sreeman S.M."/>
            <person name="Shimizu K.K."/>
        </authorList>
    </citation>
    <scope>NUCLEOTIDE SEQUENCE</scope>
</reference>
<dbReference type="AlphaFoldDB" id="A0AAV5FAT4"/>
<organism evidence="8 9">
    <name type="scientific">Eleusine coracana subsp. coracana</name>
    <dbReference type="NCBI Taxonomy" id="191504"/>
    <lineage>
        <taxon>Eukaryota</taxon>
        <taxon>Viridiplantae</taxon>
        <taxon>Streptophyta</taxon>
        <taxon>Embryophyta</taxon>
        <taxon>Tracheophyta</taxon>
        <taxon>Spermatophyta</taxon>
        <taxon>Magnoliopsida</taxon>
        <taxon>Liliopsida</taxon>
        <taxon>Poales</taxon>
        <taxon>Poaceae</taxon>
        <taxon>PACMAD clade</taxon>
        <taxon>Chloridoideae</taxon>
        <taxon>Cynodonteae</taxon>
        <taxon>Eleusininae</taxon>
        <taxon>Eleusine</taxon>
    </lineage>
</organism>
<dbReference type="Gene3D" id="1.20.5.4130">
    <property type="match status" value="1"/>
</dbReference>
<feature type="domain" description="NB-ARC" evidence="6">
    <location>
        <begin position="171"/>
        <end position="240"/>
    </location>
</feature>
<dbReference type="GO" id="GO:0043531">
    <property type="term" value="F:ADP binding"/>
    <property type="evidence" value="ECO:0007669"/>
    <property type="project" value="InterPro"/>
</dbReference>
<dbReference type="InterPro" id="IPR002182">
    <property type="entry name" value="NB-ARC"/>
</dbReference>
<evidence type="ECO:0000256" key="4">
    <source>
        <dbReference type="ARBA" id="ARBA00022741"/>
    </source>
</evidence>
<accession>A0AAV5FAT4</accession>
<feature type="domain" description="Disease resistance N-terminal" evidence="7">
    <location>
        <begin position="12"/>
        <end position="94"/>
    </location>
</feature>
<sequence length="247" mass="27621">MEGAMVSASMGVIKSVLTKFATLLEKKYKLIKDVKKDIISLRDELSSMNALLTKLSDMEALDVQQKEWRDKVRELAYDTEDCIDIFMHKIGDGGAKAGIGNRLKEAKARYNIAGLIEELKSRAVEISDHCSRYKLDEGISGSSGHHAVAIDPRIQALYVEPANLMGVDEPRSKIIRWLMEEEMKQLKVISIVGFGGMGKTTLANQVYNKCKEHFDCTAFISVSQNPDLIKVLINLLSELGYHVSHFD</sequence>
<gene>
    <name evidence="8" type="primary">gb20507</name>
    <name evidence="8" type="ORF">PR202_gb20507</name>
</gene>
<evidence type="ECO:0000259" key="6">
    <source>
        <dbReference type="Pfam" id="PF00931"/>
    </source>
</evidence>
<keyword evidence="3" id="KW-0677">Repeat</keyword>
<evidence type="ECO:0000256" key="1">
    <source>
        <dbReference type="ARBA" id="ARBA00008894"/>
    </source>
</evidence>
<dbReference type="Pfam" id="PF18052">
    <property type="entry name" value="Rx_N"/>
    <property type="match status" value="1"/>
</dbReference>
<dbReference type="InterPro" id="IPR038005">
    <property type="entry name" value="RX-like_CC"/>
</dbReference>
<keyword evidence="2" id="KW-0433">Leucine-rich repeat</keyword>
<keyword evidence="4" id="KW-0547">Nucleotide-binding</keyword>
<dbReference type="EMBL" id="BQKI01000083">
    <property type="protein sequence ID" value="GJN32036.1"/>
    <property type="molecule type" value="Genomic_DNA"/>
</dbReference>
<evidence type="ECO:0000313" key="8">
    <source>
        <dbReference type="EMBL" id="GJN32036.1"/>
    </source>
</evidence>
<dbReference type="GO" id="GO:0006952">
    <property type="term" value="P:defense response"/>
    <property type="evidence" value="ECO:0007669"/>
    <property type="project" value="UniProtKB-KW"/>
</dbReference>